<protein>
    <submittedName>
        <fullName evidence="9">ABC transporter permease</fullName>
    </submittedName>
</protein>
<name>A0ABT9E1B3_9PROT</name>
<keyword evidence="4 7" id="KW-0812">Transmembrane</keyword>
<dbReference type="InterPro" id="IPR045621">
    <property type="entry name" value="BPD_transp_1_N"/>
</dbReference>
<gene>
    <name evidence="9" type="ORF">Q7A36_16465</name>
</gene>
<keyword evidence="5 7" id="KW-1133">Transmembrane helix</keyword>
<keyword evidence="10" id="KW-1185">Reference proteome</keyword>
<comment type="subcellular location">
    <subcellularLocation>
        <location evidence="1 7">Cell membrane</location>
        <topology evidence="1 7">Multi-pass membrane protein</topology>
    </subcellularLocation>
</comment>
<proteinExistence type="inferred from homology"/>
<keyword evidence="2 7" id="KW-0813">Transport</keyword>
<dbReference type="InterPro" id="IPR000515">
    <property type="entry name" value="MetI-like"/>
</dbReference>
<dbReference type="SUPFAM" id="SSF161098">
    <property type="entry name" value="MetI-like"/>
    <property type="match status" value="1"/>
</dbReference>
<evidence type="ECO:0000313" key="10">
    <source>
        <dbReference type="Proteomes" id="UP001243009"/>
    </source>
</evidence>
<feature type="transmembrane region" description="Helical" evidence="7">
    <location>
        <begin position="145"/>
        <end position="164"/>
    </location>
</feature>
<feature type="transmembrane region" description="Helical" evidence="7">
    <location>
        <begin position="176"/>
        <end position="196"/>
    </location>
</feature>
<sequence>MPRLILGRLLQIAVTLVLLSAATWLVMGLMPGDPVDLALMADPQLTAADAARLRALHGLDVPLHRRYLAWAGAVLRGEFGHSRLFAVPAAQVLWPALGSTLVLLGWSLLLSAGLGVLLGAWGAARRAAAPAVDAAAILAQSMPTFWLGILLIILFAVELGWLPAGGLPEAPGALESLRFLLLPVATLATANLAAYARHAMAAMQAELGADYIRTARMKGLPERAILWRHAFPNAAIPVVTILALDAGALVSGALVTEQIFARPGMGKLIYDAVMGNDYNLALLALLLAALVTMLATLAADLAQRLIDPRLAR</sequence>
<dbReference type="RefSeq" id="WP_305104815.1">
    <property type="nucleotide sequence ID" value="NZ_JAUTWS010000014.1"/>
</dbReference>
<dbReference type="CDD" id="cd06261">
    <property type="entry name" value="TM_PBP2"/>
    <property type="match status" value="1"/>
</dbReference>
<dbReference type="Proteomes" id="UP001243009">
    <property type="component" value="Unassembled WGS sequence"/>
</dbReference>
<feature type="transmembrane region" description="Helical" evidence="7">
    <location>
        <begin position="12"/>
        <end position="30"/>
    </location>
</feature>
<evidence type="ECO:0000256" key="4">
    <source>
        <dbReference type="ARBA" id="ARBA00022692"/>
    </source>
</evidence>
<evidence type="ECO:0000259" key="8">
    <source>
        <dbReference type="PROSITE" id="PS50928"/>
    </source>
</evidence>
<dbReference type="PANTHER" id="PTHR43163">
    <property type="entry name" value="DIPEPTIDE TRANSPORT SYSTEM PERMEASE PROTEIN DPPB-RELATED"/>
    <property type="match status" value="1"/>
</dbReference>
<comment type="caution">
    <text evidence="9">The sequence shown here is derived from an EMBL/GenBank/DDBJ whole genome shotgun (WGS) entry which is preliminary data.</text>
</comment>
<reference evidence="9 10" key="1">
    <citation type="submission" date="2023-08" db="EMBL/GenBank/DDBJ databases">
        <title>The draft genome sequence of Paracraurococcus sp. LOR1-02.</title>
        <authorList>
            <person name="Kingkaew E."/>
            <person name="Tanasupawat S."/>
        </authorList>
    </citation>
    <scope>NUCLEOTIDE SEQUENCE [LARGE SCALE GENOMIC DNA]</scope>
    <source>
        <strain evidence="9 10">LOR1-02</strain>
    </source>
</reference>
<evidence type="ECO:0000256" key="5">
    <source>
        <dbReference type="ARBA" id="ARBA00022989"/>
    </source>
</evidence>
<accession>A0ABT9E1B3</accession>
<dbReference type="InterPro" id="IPR035906">
    <property type="entry name" value="MetI-like_sf"/>
</dbReference>
<evidence type="ECO:0000313" key="9">
    <source>
        <dbReference type="EMBL" id="MDO9709948.1"/>
    </source>
</evidence>
<dbReference type="EMBL" id="JAUTWS010000014">
    <property type="protein sequence ID" value="MDO9709948.1"/>
    <property type="molecule type" value="Genomic_DNA"/>
</dbReference>
<keyword evidence="3" id="KW-1003">Cell membrane</keyword>
<dbReference type="Pfam" id="PF00528">
    <property type="entry name" value="BPD_transp_1"/>
    <property type="match status" value="1"/>
</dbReference>
<evidence type="ECO:0000256" key="3">
    <source>
        <dbReference type="ARBA" id="ARBA00022475"/>
    </source>
</evidence>
<feature type="transmembrane region" description="Helical" evidence="7">
    <location>
        <begin position="234"/>
        <end position="260"/>
    </location>
</feature>
<evidence type="ECO:0000256" key="6">
    <source>
        <dbReference type="ARBA" id="ARBA00023136"/>
    </source>
</evidence>
<dbReference type="Pfam" id="PF19300">
    <property type="entry name" value="BPD_transp_1_N"/>
    <property type="match status" value="1"/>
</dbReference>
<feature type="domain" description="ABC transmembrane type-1" evidence="8">
    <location>
        <begin position="97"/>
        <end position="299"/>
    </location>
</feature>
<dbReference type="PROSITE" id="PS50928">
    <property type="entry name" value="ABC_TM1"/>
    <property type="match status" value="1"/>
</dbReference>
<evidence type="ECO:0000256" key="2">
    <source>
        <dbReference type="ARBA" id="ARBA00022448"/>
    </source>
</evidence>
<comment type="similarity">
    <text evidence="7">Belongs to the binding-protein-dependent transport system permease family.</text>
</comment>
<evidence type="ECO:0000256" key="7">
    <source>
        <dbReference type="RuleBase" id="RU363032"/>
    </source>
</evidence>
<organism evidence="9 10">
    <name type="scientific">Paracraurococcus lichenis</name>
    <dbReference type="NCBI Taxonomy" id="3064888"/>
    <lineage>
        <taxon>Bacteria</taxon>
        <taxon>Pseudomonadati</taxon>
        <taxon>Pseudomonadota</taxon>
        <taxon>Alphaproteobacteria</taxon>
        <taxon>Acetobacterales</taxon>
        <taxon>Roseomonadaceae</taxon>
        <taxon>Paracraurococcus</taxon>
    </lineage>
</organism>
<keyword evidence="6 7" id="KW-0472">Membrane</keyword>
<dbReference type="PANTHER" id="PTHR43163:SF6">
    <property type="entry name" value="DIPEPTIDE TRANSPORT SYSTEM PERMEASE PROTEIN DPPB-RELATED"/>
    <property type="match status" value="1"/>
</dbReference>
<feature type="transmembrane region" description="Helical" evidence="7">
    <location>
        <begin position="280"/>
        <end position="302"/>
    </location>
</feature>
<dbReference type="Gene3D" id="1.10.3720.10">
    <property type="entry name" value="MetI-like"/>
    <property type="match status" value="1"/>
</dbReference>
<feature type="transmembrane region" description="Helical" evidence="7">
    <location>
        <begin position="103"/>
        <end position="124"/>
    </location>
</feature>
<evidence type="ECO:0000256" key="1">
    <source>
        <dbReference type="ARBA" id="ARBA00004651"/>
    </source>
</evidence>